<dbReference type="EMBL" id="QNQU01000005">
    <property type="protein sequence ID" value="RBQ09059.1"/>
    <property type="molecule type" value="Genomic_DNA"/>
</dbReference>
<dbReference type="AlphaFoldDB" id="A0A366L6E9"/>
<reference evidence="2 3" key="1">
    <citation type="submission" date="2018-07" db="EMBL/GenBank/DDBJ databases">
        <title>A draft genome of a endophytic bacteria, a new species of Pedobacter.</title>
        <authorList>
            <person name="Zhang Z.D."/>
            <person name="Chen Z.J."/>
        </authorList>
    </citation>
    <scope>NUCLEOTIDE SEQUENCE [LARGE SCALE GENOMIC DNA]</scope>
    <source>
        <strain evidence="2 3">RS10</strain>
    </source>
</reference>
<organism evidence="2 3">
    <name type="scientific">Pedobacter miscanthi</name>
    <dbReference type="NCBI Taxonomy" id="2259170"/>
    <lineage>
        <taxon>Bacteria</taxon>
        <taxon>Pseudomonadati</taxon>
        <taxon>Bacteroidota</taxon>
        <taxon>Sphingobacteriia</taxon>
        <taxon>Sphingobacteriales</taxon>
        <taxon>Sphingobacteriaceae</taxon>
        <taxon>Pedobacter</taxon>
    </lineage>
</organism>
<evidence type="ECO:0000313" key="3">
    <source>
        <dbReference type="Proteomes" id="UP000252081"/>
    </source>
</evidence>
<dbReference type="InterPro" id="IPR025442">
    <property type="entry name" value="DUF4185"/>
</dbReference>
<dbReference type="Pfam" id="PF13810">
    <property type="entry name" value="DUF4185"/>
    <property type="match status" value="1"/>
</dbReference>
<evidence type="ECO:0000313" key="2">
    <source>
        <dbReference type="EMBL" id="RBQ09059.1"/>
    </source>
</evidence>
<accession>A0A366L6E9</accession>
<proteinExistence type="predicted"/>
<name>A0A366L6E9_9SPHI</name>
<sequence>MPGLRKTQFSHPMKVFISLVLFSFVTAISLQAQDLDSIKFKVTAATEWSNLFKRTDGWFGGDGIYSIPLNGKESSPPKAKKTLFIFSDSMIGKVTNGKMDPNAVMIHNAAAVLDGNEPDPNKISFSWKKASEKPESIFEPKTRLTNTGDYYWLGDGFVNQELDNAIFIFGYRIKSTGGGAFGFAEVGNTLIKIKASEALPFQNYEQKDTPFYLNQDGETGSFGAGIYVNTKQAGEANADGYIYVYGTFGKTKKLLVARVLPKDFENYNKWTYWDGTNWQADIKKSAAVSEQVSNELSVSQLPDGRYALVFQQSGIGRHICMQLGKTPYGPFGKVIKLWDTSEAIELKSFFTYNAKAHPGLSKKGELLISYNVNSFDFLKDLQTHPNLYRPRFIKVKFE</sequence>
<protein>
    <recommendedName>
        <fullName evidence="1">DUF4185 domain-containing protein</fullName>
    </recommendedName>
</protein>
<gene>
    <name evidence="2" type="ORF">DRW42_07630</name>
</gene>
<keyword evidence="3" id="KW-1185">Reference proteome</keyword>
<evidence type="ECO:0000259" key="1">
    <source>
        <dbReference type="Pfam" id="PF13810"/>
    </source>
</evidence>
<feature type="domain" description="DUF4185" evidence="1">
    <location>
        <begin position="229"/>
        <end position="340"/>
    </location>
</feature>
<comment type="caution">
    <text evidence="2">The sequence shown here is derived from an EMBL/GenBank/DDBJ whole genome shotgun (WGS) entry which is preliminary data.</text>
</comment>
<dbReference type="Proteomes" id="UP000252081">
    <property type="component" value="Unassembled WGS sequence"/>
</dbReference>